<dbReference type="PANTHER" id="PTHR11014:SF63">
    <property type="entry name" value="METALLOPEPTIDASE, PUTATIVE (AFU_ORTHOLOGUE AFUA_6G09600)-RELATED"/>
    <property type="match status" value="1"/>
</dbReference>
<comment type="similarity">
    <text evidence="1">Belongs to the peptidase M20 family.</text>
</comment>
<feature type="binding site" evidence="3">
    <location>
        <position position="105"/>
    </location>
    <ligand>
        <name>Mn(2+)</name>
        <dbReference type="ChEBI" id="CHEBI:29035"/>
        <label>2</label>
    </ligand>
</feature>
<dbReference type="Proteomes" id="UP000032076">
    <property type="component" value="Unassembled WGS sequence"/>
</dbReference>
<dbReference type="Gene3D" id="3.30.70.360">
    <property type="match status" value="1"/>
</dbReference>
<dbReference type="Pfam" id="PF01546">
    <property type="entry name" value="Peptidase_M20"/>
    <property type="match status" value="1"/>
</dbReference>
<accession>A0ABD4A6E9</accession>
<sequence length="400" mass="44742">MKELIKHWLDKINDEVIEMRRHLHRNPELSYKEFETASYIKRKLKEYRIPYHSEIAGTGVLGIIKGNQGGGVVALRADMDALPIQEENDFPYVSTKENIMHACGHDAHMAMLLGAGFILQQLREHITGTVLLVFQPAEEKSPVGGAKPMLEAGVFKEYKPDVIYGQHVWPQLPVGKLGIRDTEMMGSSDSFKITLKGRGGHASMPHLTNDPIVTAAHLITSLQTIVSRGLDPLEASVLTIGEIKGGTAKNIITNKVVLEGSIRTYNLKIRKRLKERFFEITNHVAEMYNNVVEIEYIDGYPATINTPKWARFARKTAQSLFGQDATPEVMPSLASEDFSRFLEEIPGAFILLGTRIENSNEQRGLHDPQFTINEEALLKGTAFLSKVAIDALEELKKTQK</sequence>
<dbReference type="PIRSF" id="PIRSF005962">
    <property type="entry name" value="Pept_M20D_amidohydro"/>
    <property type="match status" value="1"/>
</dbReference>
<feature type="domain" description="Peptidase M20 dimerisation" evidence="4">
    <location>
        <begin position="189"/>
        <end position="285"/>
    </location>
</feature>
<feature type="binding site" evidence="3">
    <location>
        <position position="103"/>
    </location>
    <ligand>
        <name>Mn(2+)</name>
        <dbReference type="ChEBI" id="CHEBI:29035"/>
        <label>2</label>
    </ligand>
</feature>
<dbReference type="InterPro" id="IPR036264">
    <property type="entry name" value="Bact_exopeptidase_dim_dom"/>
</dbReference>
<evidence type="ECO:0000256" key="1">
    <source>
        <dbReference type="ARBA" id="ARBA00006153"/>
    </source>
</evidence>
<feature type="binding site" evidence="3">
    <location>
        <position position="167"/>
    </location>
    <ligand>
        <name>Mn(2+)</name>
        <dbReference type="ChEBI" id="CHEBI:29035"/>
        <label>2</label>
    </ligand>
</feature>
<comment type="caution">
    <text evidence="5">The sequence shown here is derived from an EMBL/GenBank/DDBJ whole genome shotgun (WGS) entry which is preliminary data.</text>
</comment>
<evidence type="ECO:0000256" key="2">
    <source>
        <dbReference type="ARBA" id="ARBA00022801"/>
    </source>
</evidence>
<dbReference type="CDD" id="cd03886">
    <property type="entry name" value="M20_Acy1"/>
    <property type="match status" value="1"/>
</dbReference>
<gene>
    <name evidence="5" type="ORF">B4167_2895</name>
</gene>
<dbReference type="SUPFAM" id="SSF53187">
    <property type="entry name" value="Zn-dependent exopeptidases"/>
    <property type="match status" value="1"/>
</dbReference>
<keyword evidence="2 5" id="KW-0378">Hydrolase</keyword>
<proteinExistence type="inferred from homology"/>
<dbReference type="EMBL" id="JXLU01000090">
    <property type="protein sequence ID" value="KIO72593.1"/>
    <property type="molecule type" value="Genomic_DNA"/>
</dbReference>
<dbReference type="InterPro" id="IPR011650">
    <property type="entry name" value="Peptidase_M20_dimer"/>
</dbReference>
<dbReference type="GO" id="GO:0050118">
    <property type="term" value="F:N-acetyldiaminopimelate deacetylase activity"/>
    <property type="evidence" value="ECO:0007669"/>
    <property type="project" value="UniProtKB-EC"/>
</dbReference>
<name>A0ABD4A6E9_9BACI</name>
<dbReference type="RefSeq" id="WP_041902790.1">
    <property type="nucleotide sequence ID" value="NZ_JXLT01000025.1"/>
</dbReference>
<dbReference type="Gene3D" id="3.40.630.10">
    <property type="entry name" value="Zn peptidases"/>
    <property type="match status" value="1"/>
</dbReference>
<keyword evidence="3" id="KW-0479">Metal-binding</keyword>
<evidence type="ECO:0000313" key="5">
    <source>
        <dbReference type="EMBL" id="KIO72593.1"/>
    </source>
</evidence>
<dbReference type="AlphaFoldDB" id="A0ABD4A6E9"/>
<comment type="cofactor">
    <cofactor evidence="3">
        <name>Mn(2+)</name>
        <dbReference type="ChEBI" id="CHEBI:29035"/>
    </cofactor>
    <text evidence="3">The Mn(2+) ion enhances activity.</text>
</comment>
<evidence type="ECO:0000313" key="6">
    <source>
        <dbReference type="Proteomes" id="UP000032076"/>
    </source>
</evidence>
<dbReference type="NCBIfam" id="TIGR01891">
    <property type="entry name" value="amidohydrolases"/>
    <property type="match status" value="1"/>
</dbReference>
<dbReference type="FunFam" id="3.30.70.360:FF:000014">
    <property type="entry name" value="N-acyl-L-amino acid amidohydrolase"/>
    <property type="match status" value="1"/>
</dbReference>
<organism evidence="5 6">
    <name type="scientific">Caldibacillus thermoamylovorans</name>
    <dbReference type="NCBI Taxonomy" id="35841"/>
    <lineage>
        <taxon>Bacteria</taxon>
        <taxon>Bacillati</taxon>
        <taxon>Bacillota</taxon>
        <taxon>Bacilli</taxon>
        <taxon>Bacillales</taxon>
        <taxon>Bacillaceae</taxon>
        <taxon>Caldibacillus</taxon>
    </lineage>
</organism>
<feature type="binding site" evidence="3">
    <location>
        <position position="366"/>
    </location>
    <ligand>
        <name>Mn(2+)</name>
        <dbReference type="ChEBI" id="CHEBI:29035"/>
        <label>2</label>
    </ligand>
</feature>
<feature type="binding site" evidence="3">
    <location>
        <position position="139"/>
    </location>
    <ligand>
        <name>Mn(2+)</name>
        <dbReference type="ChEBI" id="CHEBI:29035"/>
        <label>2</label>
    </ligand>
</feature>
<dbReference type="EC" id="3.5.1.47" evidence="5"/>
<dbReference type="InterPro" id="IPR017439">
    <property type="entry name" value="Amidohydrolase"/>
</dbReference>
<evidence type="ECO:0000259" key="4">
    <source>
        <dbReference type="Pfam" id="PF07687"/>
    </source>
</evidence>
<dbReference type="InterPro" id="IPR002933">
    <property type="entry name" value="Peptidase_M20"/>
</dbReference>
<keyword evidence="3" id="KW-0464">Manganese</keyword>
<dbReference type="SUPFAM" id="SSF55031">
    <property type="entry name" value="Bacterial exopeptidase dimerisation domain"/>
    <property type="match status" value="1"/>
</dbReference>
<evidence type="ECO:0000256" key="3">
    <source>
        <dbReference type="PIRSR" id="PIRSR005962-1"/>
    </source>
</evidence>
<protein>
    <submittedName>
        <fullName evidence="5">N-acetyl-L,L-diaminopimelate deacetylase</fullName>
        <ecNumber evidence="5">3.5.1.47</ecNumber>
    </submittedName>
</protein>
<dbReference type="Pfam" id="PF07687">
    <property type="entry name" value="M20_dimer"/>
    <property type="match status" value="1"/>
</dbReference>
<reference evidence="5 6" key="1">
    <citation type="submission" date="2015-01" db="EMBL/GenBank/DDBJ databases">
        <title>Draft Genome Sequences of Four Bacillus thermoamylovorans Strains, Isolated From Food Products.</title>
        <authorList>
            <person name="Krawcyk A.O."/>
            <person name="Berendsen E.M."/>
            <person name="Eijlander R.T."/>
            <person name="de Jong A."/>
            <person name="Wells-Bennik M."/>
            <person name="Kuipers O.P."/>
        </authorList>
    </citation>
    <scope>NUCLEOTIDE SEQUENCE [LARGE SCALE GENOMIC DNA]</scope>
    <source>
        <strain evidence="5 6">B4167</strain>
    </source>
</reference>
<dbReference type="PANTHER" id="PTHR11014">
    <property type="entry name" value="PEPTIDASE M20 FAMILY MEMBER"/>
    <property type="match status" value="1"/>
</dbReference>